<dbReference type="EMBL" id="AP021889">
    <property type="protein sequence ID" value="BBP46305.1"/>
    <property type="molecule type" value="Genomic_DNA"/>
</dbReference>
<sequence>MSFRKKLLIVGVLAVVAQPAFALTTTERQKLYESEVVDVDRNSRFYYKIGGSRPLNYPATNYENYKIGGQLKFGAGYSCGNFDPFLSFDEFFQDLDADKIMNYAESTITGMISGLPMLYLQRNHPDIYQLFQTNVYRAEELFKMSSKSCEQIEAEIASGKNPYKDWEFFGMGDNLQEKTQSETPSSATAVVKEVKAESGDKGVDMPVPGKGIKKVGGKDQDAIDMVRIGATAGYNTMLQRPATAINEPNTTTQTSTELYRIFKEPEELELWLKDTLGFEEIFITDEPKYTPDRAAGKGLLTQASMNQSNVHESLSIAINTRSSDERDKQLAKLGTSGLFITEDFANRINNSSAKPLIVDALAGEIALNMEIDKALIARRALIASMSEPNIGASKVAKENIEKIIAELEKEIERAMFEYRLRKELVSDLANEVYELPEKTLNPLGVDPSAKSPTLQ</sequence>
<evidence type="ECO:0000256" key="2">
    <source>
        <dbReference type="SAM" id="MobiDB-lite"/>
    </source>
</evidence>
<feature type="chain" id="PRO_5026141467" evidence="3">
    <location>
        <begin position="23"/>
        <end position="455"/>
    </location>
</feature>
<evidence type="ECO:0000313" key="5">
    <source>
        <dbReference type="Proteomes" id="UP000501726"/>
    </source>
</evidence>
<proteinExistence type="predicted"/>
<dbReference type="AlphaFoldDB" id="A0A6F8PW08"/>
<accession>A0A6F8PW08</accession>
<keyword evidence="5" id="KW-1185">Reference proteome</keyword>
<evidence type="ECO:0000313" key="4">
    <source>
        <dbReference type="EMBL" id="BBP46305.1"/>
    </source>
</evidence>
<dbReference type="RefSeq" id="WP_173272793.1">
    <property type="nucleotide sequence ID" value="NZ_AP021889.1"/>
</dbReference>
<organism evidence="4 5">
    <name type="scientific">Thiosulfatimonas sediminis</name>
    <dbReference type="NCBI Taxonomy" id="2675054"/>
    <lineage>
        <taxon>Bacteria</taxon>
        <taxon>Pseudomonadati</taxon>
        <taxon>Pseudomonadota</taxon>
        <taxon>Gammaproteobacteria</taxon>
        <taxon>Thiotrichales</taxon>
        <taxon>Piscirickettsiaceae</taxon>
        <taxon>Thiosulfatimonas</taxon>
    </lineage>
</organism>
<evidence type="ECO:0000256" key="1">
    <source>
        <dbReference type="SAM" id="Coils"/>
    </source>
</evidence>
<evidence type="ECO:0000256" key="3">
    <source>
        <dbReference type="SAM" id="SignalP"/>
    </source>
</evidence>
<name>A0A6F8PW08_9GAMM</name>
<reference evidence="5" key="1">
    <citation type="submission" date="2019-11" db="EMBL/GenBank/DDBJ databases">
        <title>Isolation and characterization of two novel species in the genus Thiomicrorhabdus.</title>
        <authorList>
            <person name="Mochizuki J."/>
            <person name="Kojima H."/>
            <person name="Fukui M."/>
        </authorList>
    </citation>
    <scope>NUCLEOTIDE SEQUENCE [LARGE SCALE GENOMIC DNA]</scope>
    <source>
        <strain evidence="5">aks77</strain>
    </source>
</reference>
<feature type="coiled-coil region" evidence="1">
    <location>
        <begin position="390"/>
        <end position="417"/>
    </location>
</feature>
<protein>
    <submittedName>
        <fullName evidence="4">Integrating conjugative element protein</fullName>
    </submittedName>
</protein>
<gene>
    <name evidence="4" type="ORF">THMIRHAS_16780</name>
</gene>
<keyword evidence="1" id="KW-0175">Coiled coil</keyword>
<dbReference type="Proteomes" id="UP000501726">
    <property type="component" value="Chromosome"/>
</dbReference>
<dbReference type="KEGG" id="tse:THMIRHAS_16780"/>
<feature type="region of interest" description="Disordered" evidence="2">
    <location>
        <begin position="195"/>
        <end position="216"/>
    </location>
</feature>
<keyword evidence="3" id="KW-0732">Signal</keyword>
<feature type="signal peptide" evidence="3">
    <location>
        <begin position="1"/>
        <end position="22"/>
    </location>
</feature>